<keyword evidence="6" id="KW-1185">Reference proteome</keyword>
<dbReference type="CDD" id="cd06819">
    <property type="entry name" value="PLPDE_III_LS_D-TA"/>
    <property type="match status" value="1"/>
</dbReference>
<dbReference type="GO" id="GO:0008721">
    <property type="term" value="F:D-serine ammonia-lyase activity"/>
    <property type="evidence" value="ECO:0007669"/>
    <property type="project" value="TreeGrafter"/>
</dbReference>
<dbReference type="InterPro" id="IPR026956">
    <property type="entry name" value="D-ser_dehydrat-like_dom"/>
</dbReference>
<dbReference type="SUPFAM" id="SSF51419">
    <property type="entry name" value="PLP-binding barrel"/>
    <property type="match status" value="1"/>
</dbReference>
<dbReference type="EMBL" id="NPEU01000368">
    <property type="protein sequence ID" value="RAI33321.1"/>
    <property type="molecule type" value="Genomic_DNA"/>
</dbReference>
<dbReference type="PANTHER" id="PTHR28004">
    <property type="entry name" value="ZGC:162816-RELATED"/>
    <property type="match status" value="1"/>
</dbReference>
<dbReference type="InterPro" id="IPR042208">
    <property type="entry name" value="D-ser_dehydrat-like_sf"/>
</dbReference>
<keyword evidence="2" id="KW-0456">Lyase</keyword>
<feature type="region of interest" description="Disordered" evidence="3">
    <location>
        <begin position="1"/>
        <end position="21"/>
    </location>
</feature>
<proteinExistence type="inferred from homology"/>
<dbReference type="InterPro" id="IPR051466">
    <property type="entry name" value="D-amino_acid_metab_enzyme"/>
</dbReference>
<evidence type="ECO:0000256" key="3">
    <source>
        <dbReference type="SAM" id="MobiDB-lite"/>
    </source>
</evidence>
<dbReference type="SMART" id="SM01119">
    <property type="entry name" value="D-ser_dehydrat"/>
    <property type="match status" value="1"/>
</dbReference>
<evidence type="ECO:0000256" key="2">
    <source>
        <dbReference type="ARBA" id="ARBA00023239"/>
    </source>
</evidence>
<comment type="similarity">
    <text evidence="1">Belongs to the DSD1 family.</text>
</comment>
<evidence type="ECO:0000313" key="5">
    <source>
        <dbReference type="EMBL" id="RAI33321.1"/>
    </source>
</evidence>
<feature type="domain" description="D-serine dehydratase-like" evidence="4">
    <location>
        <begin position="279"/>
        <end position="369"/>
    </location>
</feature>
<dbReference type="OrthoDB" id="9772497at2"/>
<dbReference type="Gene3D" id="2.40.37.20">
    <property type="entry name" value="D-serine dehydratase-like domain"/>
    <property type="match status" value="1"/>
</dbReference>
<organism evidence="5 6">
    <name type="scientific">Rhodoplanes elegans</name>
    <dbReference type="NCBI Taxonomy" id="29408"/>
    <lineage>
        <taxon>Bacteria</taxon>
        <taxon>Pseudomonadati</taxon>
        <taxon>Pseudomonadota</taxon>
        <taxon>Alphaproteobacteria</taxon>
        <taxon>Hyphomicrobiales</taxon>
        <taxon>Nitrobacteraceae</taxon>
        <taxon>Rhodoplanes</taxon>
    </lineage>
</organism>
<name>A0A327K4Q8_9BRAD</name>
<evidence type="ECO:0000259" key="4">
    <source>
        <dbReference type="SMART" id="SM01119"/>
    </source>
</evidence>
<dbReference type="InterPro" id="IPR029066">
    <property type="entry name" value="PLP-binding_barrel"/>
</dbReference>
<dbReference type="InterPro" id="IPR001608">
    <property type="entry name" value="Ala_racemase_N"/>
</dbReference>
<reference evidence="5 6" key="1">
    <citation type="submission" date="2017-07" db="EMBL/GenBank/DDBJ databases">
        <title>Draft Genome Sequences of Select Purple Nonsulfur Bacteria.</title>
        <authorList>
            <person name="Lasarre B."/>
            <person name="Mckinlay J.B."/>
        </authorList>
    </citation>
    <scope>NUCLEOTIDE SEQUENCE [LARGE SCALE GENOMIC DNA]</scope>
    <source>
        <strain evidence="5 6">DSM 11907</strain>
    </source>
</reference>
<evidence type="ECO:0000256" key="1">
    <source>
        <dbReference type="ARBA" id="ARBA00005323"/>
    </source>
</evidence>
<sequence>MTIDLADPPTGARSGPLFGVPGSRERIDTPALVLDLDAVELNLAAMAEIARAAGVALRPHAKTHKSTALAKRQIAAGAIGICCATLDEAEVMVAAGLPGVLITSPLVTAGKIARLMDLLDRTDDVMVVADDAGNVAALDAAAGARGKTLGVLVDLDLGQRRTGVAGVAEGIRLAREIASWKALRFRGVQAYAGHLQHVATRAEREALARAAQARVAALVAELRAEGLAPAIVTGVGTGTHAIDSEGPFTELQVGSYVVMDAEYGAVEHAPGASWPFRPALFVAVAVTSANAPGQVTTDGGTKAFALNGPLPTVVAGPLAGAAYAFAGDEHGRLVLPAGVAPPPLGTVIECTVPHCDPTVALHDAYHCVRGDRLVDVWPIDARGRRVPVPPG</sequence>
<dbReference type="Proteomes" id="UP000248863">
    <property type="component" value="Unassembled WGS sequence"/>
</dbReference>
<protein>
    <recommendedName>
        <fullName evidence="4">D-serine dehydratase-like domain-containing protein</fullName>
    </recommendedName>
</protein>
<gene>
    <name evidence="5" type="ORF">CH338_22760</name>
</gene>
<dbReference type="GO" id="GO:0036088">
    <property type="term" value="P:D-serine catabolic process"/>
    <property type="evidence" value="ECO:0007669"/>
    <property type="project" value="TreeGrafter"/>
</dbReference>
<dbReference type="PANTHER" id="PTHR28004:SF2">
    <property type="entry name" value="D-SERINE DEHYDRATASE"/>
    <property type="match status" value="1"/>
</dbReference>
<dbReference type="RefSeq" id="WP_111359371.1">
    <property type="nucleotide sequence ID" value="NZ_NHSK01000168.1"/>
</dbReference>
<dbReference type="Pfam" id="PF01168">
    <property type="entry name" value="Ala_racemase_N"/>
    <property type="match status" value="1"/>
</dbReference>
<dbReference type="AlphaFoldDB" id="A0A327K4Q8"/>
<accession>A0A327K4Q8</accession>
<dbReference type="Pfam" id="PF14031">
    <property type="entry name" value="D-ser_dehydrat"/>
    <property type="match status" value="1"/>
</dbReference>
<dbReference type="Gene3D" id="3.20.20.10">
    <property type="entry name" value="Alanine racemase"/>
    <property type="match status" value="1"/>
</dbReference>
<evidence type="ECO:0000313" key="6">
    <source>
        <dbReference type="Proteomes" id="UP000248863"/>
    </source>
</evidence>
<comment type="caution">
    <text evidence="5">The sequence shown here is derived from an EMBL/GenBank/DDBJ whole genome shotgun (WGS) entry which is preliminary data.</text>
</comment>